<feature type="region of interest" description="Disordered" evidence="1">
    <location>
        <begin position="55"/>
        <end position="107"/>
    </location>
</feature>
<dbReference type="AlphaFoldDB" id="A0A1F6XWX7"/>
<feature type="transmembrane region" description="Helical" evidence="2">
    <location>
        <begin position="6"/>
        <end position="26"/>
    </location>
</feature>
<evidence type="ECO:0000256" key="2">
    <source>
        <dbReference type="SAM" id="Phobius"/>
    </source>
</evidence>
<comment type="caution">
    <text evidence="3">The sequence shown here is derived from an EMBL/GenBank/DDBJ whole genome shotgun (WGS) entry which is preliminary data.</text>
</comment>
<reference evidence="3 4" key="1">
    <citation type="journal article" date="2016" name="Nat. Commun.">
        <title>Thousands of microbial genomes shed light on interconnected biogeochemical processes in an aquifer system.</title>
        <authorList>
            <person name="Anantharaman K."/>
            <person name="Brown C.T."/>
            <person name="Hug L.A."/>
            <person name="Sharon I."/>
            <person name="Castelle C.J."/>
            <person name="Probst A.J."/>
            <person name="Thomas B.C."/>
            <person name="Singh A."/>
            <person name="Wilkins M.J."/>
            <person name="Karaoz U."/>
            <person name="Brodie E.L."/>
            <person name="Williams K.H."/>
            <person name="Hubbard S.S."/>
            <person name="Banfield J.F."/>
        </authorList>
    </citation>
    <scope>NUCLEOTIDE SEQUENCE [LARGE SCALE GENOMIC DNA]</scope>
</reference>
<dbReference type="EMBL" id="MFVK01000032">
    <property type="protein sequence ID" value="OGI98636.1"/>
    <property type="molecule type" value="Genomic_DNA"/>
</dbReference>
<protein>
    <submittedName>
        <fullName evidence="3">Uncharacterized protein</fullName>
    </submittedName>
</protein>
<evidence type="ECO:0000313" key="3">
    <source>
        <dbReference type="EMBL" id="OGI98636.1"/>
    </source>
</evidence>
<name>A0A1F6XWX7_9BACT</name>
<gene>
    <name evidence="3" type="ORF">A3H53_01325</name>
</gene>
<proteinExistence type="predicted"/>
<feature type="compositionally biased region" description="Pro residues" evidence="1">
    <location>
        <begin position="63"/>
        <end position="91"/>
    </location>
</feature>
<keyword evidence="2" id="KW-0472">Membrane</keyword>
<accession>A0A1F6XWX7</accession>
<keyword evidence="2" id="KW-1133">Transmembrane helix</keyword>
<evidence type="ECO:0000313" key="4">
    <source>
        <dbReference type="Proteomes" id="UP000176479"/>
    </source>
</evidence>
<evidence type="ECO:0000256" key="1">
    <source>
        <dbReference type="SAM" id="MobiDB-lite"/>
    </source>
</evidence>
<organism evidence="3 4">
    <name type="scientific">Candidatus Nomurabacteria bacterium RIFCSPLOWO2_02_FULL_40_10</name>
    <dbReference type="NCBI Taxonomy" id="1801786"/>
    <lineage>
        <taxon>Bacteria</taxon>
        <taxon>Candidatus Nomuraibacteriota</taxon>
    </lineage>
</organism>
<dbReference type="Proteomes" id="UP000176479">
    <property type="component" value="Unassembled WGS sequence"/>
</dbReference>
<keyword evidence="2" id="KW-0812">Transmembrane</keyword>
<sequence length="107" mass="11642">MKNFIWWRVLLYLILVLEIIFLWWAISSLIKTYEGTIDSLTASQSCVCRCDNSEVENKVSKPAPKPKPAPAPVYSPTPPPASNPGPLPPNGPGVYNPPQSTGGLPPN</sequence>